<organism evidence="1 2">
    <name type="scientific">Trichinella spiralis</name>
    <name type="common">Trichina worm</name>
    <dbReference type="NCBI Taxonomy" id="6334"/>
    <lineage>
        <taxon>Eukaryota</taxon>
        <taxon>Metazoa</taxon>
        <taxon>Ecdysozoa</taxon>
        <taxon>Nematoda</taxon>
        <taxon>Enoplea</taxon>
        <taxon>Dorylaimia</taxon>
        <taxon>Trichinellida</taxon>
        <taxon>Trichinellidae</taxon>
        <taxon>Trichinella</taxon>
    </lineage>
</organism>
<name>A0A0V1BJT7_TRISP</name>
<gene>
    <name evidence="1" type="ORF">T01_1798</name>
</gene>
<sequence length="65" mass="7366">MPEKYVLFPLCFQLQVHEEDLCKSPVWLTFPKTHVWRDKTHAKLVVSIVCCPCLPLLRGNSGGVG</sequence>
<accession>A0A0V1BJT7</accession>
<dbReference type="EMBL" id="JYDH01000035">
    <property type="protein sequence ID" value="KRY37248.1"/>
    <property type="molecule type" value="Genomic_DNA"/>
</dbReference>
<comment type="caution">
    <text evidence="1">The sequence shown here is derived from an EMBL/GenBank/DDBJ whole genome shotgun (WGS) entry which is preliminary data.</text>
</comment>
<dbReference type="InParanoid" id="A0A0V1BJT7"/>
<proteinExistence type="predicted"/>
<evidence type="ECO:0000313" key="2">
    <source>
        <dbReference type="Proteomes" id="UP000054776"/>
    </source>
</evidence>
<dbReference type="Proteomes" id="UP000054776">
    <property type="component" value="Unassembled WGS sequence"/>
</dbReference>
<evidence type="ECO:0000313" key="1">
    <source>
        <dbReference type="EMBL" id="KRY37248.1"/>
    </source>
</evidence>
<keyword evidence="2" id="KW-1185">Reference proteome</keyword>
<protein>
    <submittedName>
        <fullName evidence="1">Uncharacterized protein</fullName>
    </submittedName>
</protein>
<reference evidence="1 2" key="1">
    <citation type="submission" date="2015-01" db="EMBL/GenBank/DDBJ databases">
        <title>Evolution of Trichinella species and genotypes.</title>
        <authorList>
            <person name="Korhonen P.K."/>
            <person name="Edoardo P."/>
            <person name="Giuseppe L.R."/>
            <person name="Gasser R.B."/>
        </authorList>
    </citation>
    <scope>NUCLEOTIDE SEQUENCE [LARGE SCALE GENOMIC DNA]</scope>
    <source>
        <strain evidence="1">ISS3</strain>
    </source>
</reference>
<dbReference type="AlphaFoldDB" id="A0A0V1BJT7"/>